<sequence>MKRVKDIPFFKNIVEVREFEFGVFYFFDGLVISEMKEGIVFDWNMASKAINAAKEIFGENKPIAYISNRINSYTVVPTEWLKFYKNRHQLAYYSVVGATQGSFASIVLERMFFKESLRQFTDLEAAITWSMEKINNQGKEKFSNHVK</sequence>
<evidence type="ECO:0000313" key="2">
    <source>
        <dbReference type="Proteomes" id="UP000215244"/>
    </source>
</evidence>
<dbReference type="RefSeq" id="WP_094996742.1">
    <property type="nucleotide sequence ID" value="NZ_BMJL01000002.1"/>
</dbReference>
<accession>A0A223V410</accession>
<name>A0A223V410_9FLAO</name>
<dbReference type="EMBL" id="CP022957">
    <property type="protein sequence ID" value="ASV30121.1"/>
    <property type="molecule type" value="Genomic_DNA"/>
</dbReference>
<keyword evidence="2" id="KW-1185">Reference proteome</keyword>
<dbReference type="Proteomes" id="UP000215244">
    <property type="component" value="Chromosome"/>
</dbReference>
<gene>
    <name evidence="1" type="ORF">CJ263_07725</name>
</gene>
<protein>
    <submittedName>
        <fullName evidence="1">Uncharacterized protein</fullName>
    </submittedName>
</protein>
<evidence type="ECO:0000313" key="1">
    <source>
        <dbReference type="EMBL" id="ASV30121.1"/>
    </source>
</evidence>
<reference evidence="1 2" key="1">
    <citation type="submission" date="2017-08" db="EMBL/GenBank/DDBJ databases">
        <title>The complete genome sequence of Maribacter sp. B1, isolated from deep-sea sediment.</title>
        <authorList>
            <person name="Wu Y.-H."/>
            <person name="Cheng H."/>
            <person name="Xu X.-W."/>
        </authorList>
    </citation>
    <scope>NUCLEOTIDE SEQUENCE [LARGE SCALE GENOMIC DNA]</scope>
    <source>
        <strain evidence="1 2">B1</strain>
    </source>
</reference>
<dbReference type="AlphaFoldDB" id="A0A223V410"/>
<dbReference type="KEGG" id="marb:CJ263_07725"/>
<proteinExistence type="predicted"/>
<organism evidence="1 2">
    <name type="scientific">Maribacter cobaltidurans</name>
    <dbReference type="NCBI Taxonomy" id="1178778"/>
    <lineage>
        <taxon>Bacteria</taxon>
        <taxon>Pseudomonadati</taxon>
        <taxon>Bacteroidota</taxon>
        <taxon>Flavobacteriia</taxon>
        <taxon>Flavobacteriales</taxon>
        <taxon>Flavobacteriaceae</taxon>
        <taxon>Maribacter</taxon>
    </lineage>
</organism>
<dbReference type="OrthoDB" id="1144611at2"/>